<accession>A0A8J6H2B4</accession>
<protein>
    <submittedName>
        <fullName evidence="1">Protein RMD5-like protein B</fullName>
    </submittedName>
</protein>
<organism evidence="1 2">
    <name type="scientific">Microtus ochrogaster</name>
    <name type="common">Prairie vole</name>
    <dbReference type="NCBI Taxonomy" id="79684"/>
    <lineage>
        <taxon>Eukaryota</taxon>
        <taxon>Metazoa</taxon>
        <taxon>Chordata</taxon>
        <taxon>Craniata</taxon>
        <taxon>Vertebrata</taxon>
        <taxon>Euteleostomi</taxon>
        <taxon>Mammalia</taxon>
        <taxon>Eutheria</taxon>
        <taxon>Euarchontoglires</taxon>
        <taxon>Glires</taxon>
        <taxon>Rodentia</taxon>
        <taxon>Myomorpha</taxon>
        <taxon>Muroidea</taxon>
        <taxon>Cricetidae</taxon>
        <taxon>Arvicolinae</taxon>
        <taxon>Microtus</taxon>
    </lineage>
</organism>
<dbReference type="AlphaFoldDB" id="A0A8J6H2B4"/>
<dbReference type="Proteomes" id="UP000710432">
    <property type="component" value="Unassembled WGS sequence"/>
</dbReference>
<proteinExistence type="predicted"/>
<evidence type="ECO:0000313" key="1">
    <source>
        <dbReference type="EMBL" id="KAH0520549.1"/>
    </source>
</evidence>
<evidence type="ECO:0000313" key="2">
    <source>
        <dbReference type="Proteomes" id="UP000710432"/>
    </source>
</evidence>
<comment type="caution">
    <text evidence="1">The sequence shown here is derived from an EMBL/GenBank/DDBJ whole genome shotgun (WGS) entry which is preliminary data.</text>
</comment>
<sequence>MEQCACVERELDKVLHKFLTYGQHCEQSLEELLHYVGQLRAELASAGARKVISCSGQWLSADTKITAMKAFRVESPT</sequence>
<name>A0A8J6H2B4_MICOH</name>
<gene>
    <name evidence="1" type="ORF">LTLLF_205920</name>
</gene>
<dbReference type="EMBL" id="JAATJU010000657">
    <property type="protein sequence ID" value="KAH0520549.1"/>
    <property type="molecule type" value="Genomic_DNA"/>
</dbReference>
<reference evidence="1" key="1">
    <citation type="submission" date="2020-03" db="EMBL/GenBank/DDBJ databases">
        <title>Studies in the Genomics of Life Span.</title>
        <authorList>
            <person name="Glass D."/>
        </authorList>
    </citation>
    <scope>NUCLEOTIDE SEQUENCE</scope>
    <source>
        <strain evidence="1">LTLLF</strain>
        <tissue evidence="1">Muscle</tissue>
    </source>
</reference>